<evidence type="ECO:0000313" key="12">
    <source>
        <dbReference type="Proteomes" id="UP000326396"/>
    </source>
</evidence>
<evidence type="ECO:0000256" key="6">
    <source>
        <dbReference type="ARBA" id="ARBA00022825"/>
    </source>
</evidence>
<evidence type="ECO:0000256" key="2">
    <source>
        <dbReference type="ARBA" id="ARBA00004141"/>
    </source>
</evidence>
<dbReference type="GO" id="GO:0005794">
    <property type="term" value="C:Golgi apparatus"/>
    <property type="evidence" value="ECO:0007669"/>
    <property type="project" value="UniProtKB-ARBA"/>
</dbReference>
<evidence type="ECO:0000256" key="3">
    <source>
        <dbReference type="ARBA" id="ARBA00009045"/>
    </source>
</evidence>
<reference evidence="11 12" key="1">
    <citation type="submission" date="2019-05" db="EMBL/GenBank/DDBJ databases">
        <title>Mikania micrantha, genome provides insights into the molecular mechanism of rapid growth.</title>
        <authorList>
            <person name="Liu B."/>
        </authorList>
    </citation>
    <scope>NUCLEOTIDE SEQUENCE [LARGE SCALE GENOMIC DNA]</scope>
    <source>
        <strain evidence="11">NLD-2019</strain>
        <tissue evidence="11">Leaf</tissue>
    </source>
</reference>
<dbReference type="Gene3D" id="1.20.1540.10">
    <property type="entry name" value="Rhomboid-like"/>
    <property type="match status" value="1"/>
</dbReference>
<dbReference type="GO" id="GO:0006508">
    <property type="term" value="P:proteolysis"/>
    <property type="evidence" value="ECO:0007669"/>
    <property type="project" value="UniProtKB-KW"/>
</dbReference>
<keyword evidence="7 9" id="KW-1133">Transmembrane helix</keyword>
<feature type="transmembrane region" description="Helical" evidence="9">
    <location>
        <begin position="236"/>
        <end position="254"/>
    </location>
</feature>
<dbReference type="InterPro" id="IPR035952">
    <property type="entry name" value="Rhomboid-like_sf"/>
</dbReference>
<evidence type="ECO:0000256" key="1">
    <source>
        <dbReference type="ARBA" id="ARBA00000156"/>
    </source>
</evidence>
<dbReference type="InterPro" id="IPR022764">
    <property type="entry name" value="Peptidase_S54_rhomboid_dom"/>
</dbReference>
<feature type="transmembrane region" description="Helical" evidence="9">
    <location>
        <begin position="159"/>
        <end position="177"/>
    </location>
</feature>
<dbReference type="Pfam" id="PF01694">
    <property type="entry name" value="Rhomboid"/>
    <property type="match status" value="1"/>
</dbReference>
<evidence type="ECO:0000256" key="8">
    <source>
        <dbReference type="ARBA" id="ARBA00023136"/>
    </source>
</evidence>
<dbReference type="Proteomes" id="UP000326396">
    <property type="component" value="Linkage Group LG7"/>
</dbReference>
<accession>A0A5N6M3V1</accession>
<feature type="transmembrane region" description="Helical" evidence="9">
    <location>
        <begin position="213"/>
        <end position="230"/>
    </location>
</feature>
<comment type="catalytic activity">
    <reaction evidence="1 9">
        <text>Cleaves type-1 transmembrane domains using a catalytic dyad composed of serine and histidine that are contributed by different transmembrane domains.</text>
        <dbReference type="EC" id="3.4.21.105"/>
    </reaction>
</comment>
<dbReference type="GO" id="GO:0016020">
    <property type="term" value="C:membrane"/>
    <property type="evidence" value="ECO:0007669"/>
    <property type="project" value="UniProtKB-SubCell"/>
</dbReference>
<feature type="domain" description="Peptidase S54 rhomboid" evidence="10">
    <location>
        <begin position="117"/>
        <end position="254"/>
    </location>
</feature>
<feature type="transmembrane region" description="Helical" evidence="9">
    <location>
        <begin position="62"/>
        <end position="83"/>
    </location>
</feature>
<dbReference type="GO" id="GO:0004252">
    <property type="term" value="F:serine-type endopeptidase activity"/>
    <property type="evidence" value="ECO:0007669"/>
    <property type="project" value="InterPro"/>
</dbReference>
<keyword evidence="8 9" id="KW-0472">Membrane</keyword>
<organism evidence="11 12">
    <name type="scientific">Mikania micrantha</name>
    <name type="common">bitter vine</name>
    <dbReference type="NCBI Taxonomy" id="192012"/>
    <lineage>
        <taxon>Eukaryota</taxon>
        <taxon>Viridiplantae</taxon>
        <taxon>Streptophyta</taxon>
        <taxon>Embryophyta</taxon>
        <taxon>Tracheophyta</taxon>
        <taxon>Spermatophyta</taxon>
        <taxon>Magnoliopsida</taxon>
        <taxon>eudicotyledons</taxon>
        <taxon>Gunneridae</taxon>
        <taxon>Pentapetalae</taxon>
        <taxon>asterids</taxon>
        <taxon>campanulids</taxon>
        <taxon>Asterales</taxon>
        <taxon>Asteraceae</taxon>
        <taxon>Asteroideae</taxon>
        <taxon>Heliantheae alliance</taxon>
        <taxon>Eupatorieae</taxon>
        <taxon>Mikania</taxon>
    </lineage>
</organism>
<evidence type="ECO:0000259" key="10">
    <source>
        <dbReference type="Pfam" id="PF01694"/>
    </source>
</evidence>
<evidence type="ECO:0000256" key="5">
    <source>
        <dbReference type="ARBA" id="ARBA00022801"/>
    </source>
</evidence>
<evidence type="ECO:0000256" key="9">
    <source>
        <dbReference type="RuleBase" id="RU362115"/>
    </source>
</evidence>
<protein>
    <recommendedName>
        <fullName evidence="9">RHOMBOID-like protein</fullName>
        <ecNumber evidence="9">3.4.21.105</ecNumber>
    </recommendedName>
</protein>
<comment type="function">
    <text evidence="9">Serine protease involved in intramembrane proteolysis.</text>
</comment>
<dbReference type="SUPFAM" id="SSF144091">
    <property type="entry name" value="Rhomboid-like"/>
    <property type="match status" value="1"/>
</dbReference>
<keyword evidence="4 9" id="KW-0812">Transmembrane</keyword>
<keyword evidence="6 9" id="KW-0720">Serine protease</keyword>
<comment type="subcellular location">
    <subcellularLocation>
        <location evidence="2 9">Membrane</location>
        <topology evidence="2 9">Multi-pass membrane protein</topology>
    </subcellularLocation>
</comment>
<feature type="transmembrane region" description="Helical" evidence="9">
    <location>
        <begin position="126"/>
        <end position="147"/>
    </location>
</feature>
<dbReference type="InterPro" id="IPR002610">
    <property type="entry name" value="Peptidase_S54_rhomboid-like"/>
</dbReference>
<evidence type="ECO:0000313" key="11">
    <source>
        <dbReference type="EMBL" id="KAD3068401.1"/>
    </source>
</evidence>
<evidence type="ECO:0000256" key="4">
    <source>
        <dbReference type="ARBA" id="ARBA00022692"/>
    </source>
</evidence>
<keyword evidence="5 9" id="KW-0378">Hydrolase</keyword>
<dbReference type="AlphaFoldDB" id="A0A5N6M3V1"/>
<dbReference type="PANTHER" id="PTHR22936">
    <property type="entry name" value="RHOMBOID-RELATED"/>
    <property type="match status" value="1"/>
</dbReference>
<evidence type="ECO:0000256" key="7">
    <source>
        <dbReference type="ARBA" id="ARBA00022989"/>
    </source>
</evidence>
<keyword evidence="12" id="KW-1185">Reference proteome</keyword>
<comment type="similarity">
    <text evidence="3 9">Belongs to the peptidase S54 family.</text>
</comment>
<comment type="caution">
    <text evidence="11">The sequence shown here is derived from an EMBL/GenBank/DDBJ whole genome shotgun (WGS) entry which is preliminary data.</text>
</comment>
<proteinExistence type="inferred from homology"/>
<dbReference type="EMBL" id="SZYD01000017">
    <property type="protein sequence ID" value="KAD3068401.1"/>
    <property type="molecule type" value="Genomic_DNA"/>
</dbReference>
<keyword evidence="9" id="KW-0645">Protease</keyword>
<dbReference type="PANTHER" id="PTHR22936:SF79">
    <property type="entry name" value="RHOMBOID-LIKE PROTEIN 4"/>
    <property type="match status" value="1"/>
</dbReference>
<dbReference type="EC" id="3.4.21.105" evidence="9"/>
<dbReference type="OrthoDB" id="418595at2759"/>
<dbReference type="FunFam" id="1.20.1540.10:FF:000019">
    <property type="entry name" value="RHOMBOID-like protein"/>
    <property type="match status" value="1"/>
</dbReference>
<feature type="transmembrane region" description="Helical" evidence="9">
    <location>
        <begin position="183"/>
        <end position="201"/>
    </location>
</feature>
<gene>
    <name evidence="11" type="ORF">E3N88_36281</name>
</gene>
<name>A0A5N6M3V1_9ASTR</name>
<feature type="transmembrane region" description="Helical" evidence="9">
    <location>
        <begin position="283"/>
        <end position="305"/>
    </location>
</feature>
<sequence length="378" mass="41727">MAEAHRPEIEIKVNSRRGLGSGNIIHPVELNSSPTPWPPAPTAGNQNQTPSPFREIKHFKKWFPWLIPSFVIADTVLFIITMYVNNCPKNTVSCIATFLGRLEKMGALDVGKVVDDHQGWRLITCIWLHGGLFHLLANMLSLLVIGIRLEQEFGFIRIGLLYVISGFGGSLLSALFLQSSISVGASGAVFGLLGGMLSELITNWTIYANKMAALLTLVIIIVINLAVGILPHVDNFAHLGGFSSGFLLGFVFLMRPQFGWVSQRYTRSYSRAGPKPKYKTYQLVLWFLSLILVVAGMIAGIVSLLRGVNLNDHCSWCHYMSCVPTSRWSCDTNPVSCMSEQTGSQYTLTCSDSGKNHTYLLNNPNSSQIRGLCSQLCR</sequence>